<accession>A0A1M6FNX6</accession>
<evidence type="ECO:0000313" key="3">
    <source>
        <dbReference type="Proteomes" id="UP000184512"/>
    </source>
</evidence>
<dbReference type="OrthoDB" id="3257334at2"/>
<dbReference type="PANTHER" id="PTHR21248">
    <property type="entry name" value="CARDIOLIPIN SYNTHASE"/>
    <property type="match status" value="1"/>
</dbReference>
<evidence type="ECO:0000259" key="1">
    <source>
        <dbReference type="PROSITE" id="PS50035"/>
    </source>
</evidence>
<protein>
    <submittedName>
        <fullName evidence="2">PLD-like domain-containing protein</fullName>
    </submittedName>
</protein>
<dbReference type="PANTHER" id="PTHR21248:SF22">
    <property type="entry name" value="PHOSPHOLIPASE D"/>
    <property type="match status" value="1"/>
</dbReference>
<sequence length="245" mass="26110">MSDATARLGGLLSGGEAGRLAARLADGDTLAQALQSLAQSRRSEIRAALEDAGLSASNLSVTLPVLRAIQGAAEANTTEVSPIWTLPGNLADYGSLTTSIRALVLSARTSVTCSTFNFQKSSTLWNALREVAEHGTVDVRVYLDTQAADQNEWSGATTSGEVAAQLTAATVFRTRSTDGKTFRNHAKFIAVDHRFLVVTSANFSVSAEHHNVELGLRIDSRSLTETVEKQLQDVASTLYERVEGS</sequence>
<gene>
    <name evidence="2" type="ORF">SAMN02745244_01494</name>
</gene>
<evidence type="ECO:0000313" key="2">
    <source>
        <dbReference type="EMBL" id="SHI99365.1"/>
    </source>
</evidence>
<name>A0A1M6FNX6_9ACTN</name>
<dbReference type="Proteomes" id="UP000184512">
    <property type="component" value="Unassembled WGS sequence"/>
</dbReference>
<dbReference type="SUPFAM" id="SSF56024">
    <property type="entry name" value="Phospholipase D/nuclease"/>
    <property type="match status" value="1"/>
</dbReference>
<keyword evidence="3" id="KW-1185">Reference proteome</keyword>
<dbReference type="STRING" id="1123357.SAMN02745244_01494"/>
<dbReference type="RefSeq" id="WP_073186908.1">
    <property type="nucleotide sequence ID" value="NZ_FQZG01000022.1"/>
</dbReference>
<dbReference type="PROSITE" id="PS50035">
    <property type="entry name" value="PLD"/>
    <property type="match status" value="1"/>
</dbReference>
<dbReference type="InterPro" id="IPR001736">
    <property type="entry name" value="PLipase_D/transphosphatidylase"/>
</dbReference>
<proteinExistence type="predicted"/>
<dbReference type="AlphaFoldDB" id="A0A1M6FNX6"/>
<dbReference type="Gene3D" id="3.30.870.10">
    <property type="entry name" value="Endonuclease Chain A"/>
    <property type="match status" value="1"/>
</dbReference>
<reference evidence="2 3" key="1">
    <citation type="submission" date="2016-11" db="EMBL/GenBank/DDBJ databases">
        <authorList>
            <person name="Jaros S."/>
            <person name="Januszkiewicz K."/>
            <person name="Wedrychowicz H."/>
        </authorList>
    </citation>
    <scope>NUCLEOTIDE SEQUENCE [LARGE SCALE GENOMIC DNA]</scope>
    <source>
        <strain evidence="2 3">DSM 12906</strain>
    </source>
</reference>
<dbReference type="GO" id="GO:0030572">
    <property type="term" value="F:phosphatidyltransferase activity"/>
    <property type="evidence" value="ECO:0007669"/>
    <property type="project" value="UniProtKB-ARBA"/>
</dbReference>
<dbReference type="GO" id="GO:0032049">
    <property type="term" value="P:cardiolipin biosynthetic process"/>
    <property type="evidence" value="ECO:0007669"/>
    <property type="project" value="UniProtKB-ARBA"/>
</dbReference>
<dbReference type="InterPro" id="IPR025202">
    <property type="entry name" value="PLD-like_dom"/>
</dbReference>
<dbReference type="InterPro" id="IPR047955">
    <property type="entry name" value="DrmC-like"/>
</dbReference>
<dbReference type="NCBIfam" id="NF038319">
    <property type="entry name" value="DISARM_DrmC_I"/>
    <property type="match status" value="1"/>
</dbReference>
<dbReference type="EMBL" id="FQZG01000022">
    <property type="protein sequence ID" value="SHI99365.1"/>
    <property type="molecule type" value="Genomic_DNA"/>
</dbReference>
<dbReference type="Pfam" id="PF13091">
    <property type="entry name" value="PLDc_2"/>
    <property type="match status" value="1"/>
</dbReference>
<feature type="domain" description="PLD phosphodiesterase" evidence="1">
    <location>
        <begin position="180"/>
        <end position="207"/>
    </location>
</feature>
<organism evidence="2 3">
    <name type="scientific">Tessaracoccus bendigoensis DSM 12906</name>
    <dbReference type="NCBI Taxonomy" id="1123357"/>
    <lineage>
        <taxon>Bacteria</taxon>
        <taxon>Bacillati</taxon>
        <taxon>Actinomycetota</taxon>
        <taxon>Actinomycetes</taxon>
        <taxon>Propionibacteriales</taxon>
        <taxon>Propionibacteriaceae</taxon>
        <taxon>Tessaracoccus</taxon>
    </lineage>
</organism>